<keyword evidence="6" id="KW-0256">Endoplasmic reticulum</keyword>
<keyword evidence="11" id="KW-1185">Reference proteome</keyword>
<comment type="similarity">
    <text evidence="2">Belongs to the EMC10 family.</text>
</comment>
<dbReference type="GeneID" id="115623040"/>
<keyword evidence="5 10" id="KW-0732">Signal</keyword>
<dbReference type="RefSeq" id="XP_030373077.1">
    <property type="nucleotide sequence ID" value="XM_030517217.1"/>
</dbReference>
<dbReference type="CDD" id="cd22209">
    <property type="entry name" value="EMC10"/>
    <property type="match status" value="1"/>
</dbReference>
<keyword evidence="8 9" id="KW-0472">Membrane</keyword>
<feature type="chain" id="PRO_5026992174" description="ER membrane protein complex subunit 10" evidence="10">
    <location>
        <begin position="23"/>
        <end position="224"/>
    </location>
</feature>
<dbReference type="PANTHER" id="PTHR21397:SF4">
    <property type="entry name" value="ER MEMBRANE PROTEIN COMPLEX SUBUNIT 10"/>
    <property type="match status" value="1"/>
</dbReference>
<evidence type="ECO:0000313" key="12">
    <source>
        <dbReference type="RefSeq" id="XP_030373077.1"/>
    </source>
</evidence>
<evidence type="ECO:0000256" key="5">
    <source>
        <dbReference type="ARBA" id="ARBA00022729"/>
    </source>
</evidence>
<evidence type="ECO:0000256" key="3">
    <source>
        <dbReference type="ARBA" id="ARBA00020105"/>
    </source>
</evidence>
<evidence type="ECO:0000256" key="6">
    <source>
        <dbReference type="ARBA" id="ARBA00022824"/>
    </source>
</evidence>
<keyword evidence="4 9" id="KW-0812">Transmembrane</keyword>
<gene>
    <name evidence="12" type="primary">LOC115623040</name>
</gene>
<organism evidence="11 12">
    <name type="scientific">Drosophila lebanonensis</name>
    <name type="common">Fruit fly</name>
    <name type="synonym">Scaptodrosophila lebanonensis</name>
    <dbReference type="NCBI Taxonomy" id="7225"/>
    <lineage>
        <taxon>Eukaryota</taxon>
        <taxon>Metazoa</taxon>
        <taxon>Ecdysozoa</taxon>
        <taxon>Arthropoda</taxon>
        <taxon>Hexapoda</taxon>
        <taxon>Insecta</taxon>
        <taxon>Pterygota</taxon>
        <taxon>Neoptera</taxon>
        <taxon>Endopterygota</taxon>
        <taxon>Diptera</taxon>
        <taxon>Brachycera</taxon>
        <taxon>Muscomorpha</taxon>
        <taxon>Ephydroidea</taxon>
        <taxon>Drosophilidae</taxon>
        <taxon>Scaptodrosophila</taxon>
    </lineage>
</organism>
<evidence type="ECO:0000256" key="10">
    <source>
        <dbReference type="SAM" id="SignalP"/>
    </source>
</evidence>
<evidence type="ECO:0000256" key="4">
    <source>
        <dbReference type="ARBA" id="ARBA00022692"/>
    </source>
</evidence>
<dbReference type="GO" id="GO:0072546">
    <property type="term" value="C:EMC complex"/>
    <property type="evidence" value="ECO:0007669"/>
    <property type="project" value="TreeGrafter"/>
</dbReference>
<keyword evidence="7 9" id="KW-1133">Transmembrane helix</keyword>
<evidence type="ECO:0000256" key="9">
    <source>
        <dbReference type="SAM" id="Phobius"/>
    </source>
</evidence>
<protein>
    <recommendedName>
        <fullName evidence="3">ER membrane protein complex subunit 10</fullName>
    </recommendedName>
</protein>
<dbReference type="PANTHER" id="PTHR21397">
    <property type="entry name" value="CHROMATIN COMPLEXES SUBUNIT BAP18-RELATED"/>
    <property type="match status" value="1"/>
</dbReference>
<evidence type="ECO:0000256" key="7">
    <source>
        <dbReference type="ARBA" id="ARBA00022989"/>
    </source>
</evidence>
<dbReference type="Proteomes" id="UP000504634">
    <property type="component" value="Unplaced"/>
</dbReference>
<reference evidence="12" key="1">
    <citation type="submission" date="2025-08" db="UniProtKB">
        <authorList>
            <consortium name="RefSeq"/>
        </authorList>
    </citation>
    <scope>IDENTIFICATION</scope>
    <source>
        <strain evidence="12">11010-0011.00</strain>
        <tissue evidence="12">Whole body</tissue>
    </source>
</reference>
<proteinExistence type="inferred from homology"/>
<dbReference type="OrthoDB" id="1894652at2759"/>
<evidence type="ECO:0000256" key="2">
    <source>
        <dbReference type="ARBA" id="ARBA00007695"/>
    </source>
</evidence>
<feature type="signal peptide" evidence="10">
    <location>
        <begin position="1"/>
        <end position="22"/>
    </location>
</feature>
<evidence type="ECO:0000256" key="1">
    <source>
        <dbReference type="ARBA" id="ARBA00004115"/>
    </source>
</evidence>
<evidence type="ECO:0000313" key="11">
    <source>
        <dbReference type="Proteomes" id="UP000504634"/>
    </source>
</evidence>
<dbReference type="Pfam" id="PF21203">
    <property type="entry name" value="ECM10"/>
    <property type="match status" value="1"/>
</dbReference>
<accession>A0A6J2TDK4</accession>
<name>A0A6J2TDK4_DROLE</name>
<dbReference type="AlphaFoldDB" id="A0A6J2TDK4"/>
<comment type="subcellular location">
    <subcellularLocation>
        <location evidence="1">Endoplasmic reticulum membrane</location>
        <topology evidence="1">Single-pass type I membrane protein</topology>
    </subcellularLocation>
</comment>
<evidence type="ECO:0000256" key="8">
    <source>
        <dbReference type="ARBA" id="ARBA00023136"/>
    </source>
</evidence>
<feature type="transmembrane region" description="Helical" evidence="9">
    <location>
        <begin position="201"/>
        <end position="218"/>
    </location>
</feature>
<sequence>MFSKFNFFLLLLSAVSFGRSLSERRISTTVEMHHSLGPESDPFTYRGNITILTLNFGVFSANQVPLTTTELEKLGELAKGNDFYRMQATVVYPNGMKQNFLTFSKACGLLQSDLNDVLWITLDPSGFITAITHASSSGSVDCRTDGQIEAQTQEFTTDVIVKHAEVAPMPDTASFIEKLEREREARERGEFRDDRGFIAKYWMYFVPVLLLIILSGATHQEAPK</sequence>